<dbReference type="GO" id="GO:0016887">
    <property type="term" value="F:ATP hydrolysis activity"/>
    <property type="evidence" value="ECO:0007669"/>
    <property type="project" value="RHEA"/>
</dbReference>
<keyword evidence="8" id="KW-0234">DNA repair</keyword>
<comment type="cofactor">
    <cofactor evidence="1 8">
        <name>Mg(2+)</name>
        <dbReference type="ChEBI" id="CHEBI:18420"/>
    </cofactor>
</comment>
<evidence type="ECO:0000256" key="3">
    <source>
        <dbReference type="ARBA" id="ARBA00022722"/>
    </source>
</evidence>
<dbReference type="GO" id="GO:0006281">
    <property type="term" value="P:DNA repair"/>
    <property type="evidence" value="ECO:0007669"/>
    <property type="project" value="UniProtKB-KW"/>
</dbReference>
<evidence type="ECO:0000256" key="4">
    <source>
        <dbReference type="ARBA" id="ARBA00022723"/>
    </source>
</evidence>
<keyword evidence="8 11" id="KW-0347">Helicase</keyword>
<dbReference type="Pfam" id="PF05970">
    <property type="entry name" value="PIF1"/>
    <property type="match status" value="1"/>
</dbReference>
<dbReference type="OrthoDB" id="425788at2759"/>
<comment type="catalytic activity">
    <reaction evidence="8">
        <text>ATP + H2O = ADP + phosphate + H(+)</text>
        <dbReference type="Rhea" id="RHEA:13065"/>
        <dbReference type="ChEBI" id="CHEBI:15377"/>
        <dbReference type="ChEBI" id="CHEBI:15378"/>
        <dbReference type="ChEBI" id="CHEBI:30616"/>
        <dbReference type="ChEBI" id="CHEBI:43474"/>
        <dbReference type="ChEBI" id="CHEBI:456216"/>
        <dbReference type="EC" id="5.6.2.3"/>
    </reaction>
</comment>
<comment type="similarity">
    <text evidence="2">Belongs to the RNase H family.</text>
</comment>
<dbReference type="GO" id="GO:0005524">
    <property type="term" value="F:ATP binding"/>
    <property type="evidence" value="ECO:0007669"/>
    <property type="project" value="UniProtKB-KW"/>
</dbReference>
<dbReference type="PANTHER" id="PTHR47642:SF7">
    <property type="entry name" value="ATP-DEPENDENT DNA HELICASE PIF1"/>
    <property type="match status" value="1"/>
</dbReference>
<dbReference type="EC" id="5.6.2.3" evidence="8"/>
<dbReference type="InterPro" id="IPR011320">
    <property type="entry name" value="RNase_H1_N"/>
</dbReference>
<sequence length="931" mass="101922">MQRLSAEYSLHLFNGKACKIDARQSNFYLWISRIPPDCHKIPSLDDSCGKNRGVANGLELATELSKRYADTTILYVNTGTIPYLDQVFLIRAASTIIAAHGGGLWNAARWLNEALHQRIVEIMPIGGPSESCSLTKMFGCRYNFVTCYDCDEPGETDPLGMSLRTVQQQPRGGKNVPTISSPPIHGRSRYGDFKCNHDPTHRVCATLLDGQGQPLDWGSKGNFWQITGQEAFQWDDEIRANHGDSWCICMWATARLIETVGCDNVHLNCAATDVSYVEKQYMDGGVDLEPAKKCLQQKCPAQSLPLQRLSDATLPSLRASSTVTLRPSVLLALACAALAVSAAVVGLLRRSVLLRAAPACKFLEASGLGRHLPGVSVALLGCREVRRTAVTMGAKPRPKFYAVACGRSPGIYSTWQECQTQIAGFPAARFKGFQTEEEAAAFVRSPRRAGSKAASTSPQPRKVPKPDPEMEAKLMAELHEEQKAVAEEVLAGRNVFITGLPGCGKTFLVKKLIEILRLRKGQEAVAVCASTGVAGIHIGGSTIHSYLGCGPAESEQHWEKAFRSRKAKKRIRHTEVLLIDEVSMLSGEFLEKAGELVARVLASEKPFGGLQVVFCGDFLQLPPVKADSMAFQSSVWGALGLRHIVLKHNFRQSRDPEFQSLLGELRLGVLEKSKLAASFDTEGGSKVHPKIVSTNDEALKINTRNLGVLPDKARTYEARDEADNPRDPGVVNAFASLLAEKTLELKVGCVVMLLKNLRLPTDCKPVVFTTPRRGGKRPSDLDIDYDTSFMDLPSEYQGLQTPLVNGSIGMVVGFEHAEDGVEYPLVEFSRGYRKLITLAEFSGELGHLGGYKRMQIPLKLAWALTVHKTQGLTLQTGDLDLSRAFETAQVYVALSRFQTLAGVKISGMPKRIPSPSQQRVQALEFHASLEP</sequence>
<dbReference type="Proteomes" id="UP000186817">
    <property type="component" value="Unassembled WGS sequence"/>
</dbReference>
<dbReference type="InterPro" id="IPR051055">
    <property type="entry name" value="PIF1_helicase"/>
</dbReference>
<dbReference type="Pfam" id="PF01693">
    <property type="entry name" value="Cauli_VI"/>
    <property type="match status" value="1"/>
</dbReference>
<evidence type="ECO:0000256" key="6">
    <source>
        <dbReference type="ARBA" id="ARBA00022801"/>
    </source>
</evidence>
<dbReference type="InterPro" id="IPR037056">
    <property type="entry name" value="RNase_H1_N_sf"/>
</dbReference>
<comment type="caution">
    <text evidence="11">The sequence shown here is derived from an EMBL/GenBank/DDBJ whole genome shotgun (WGS) entry which is preliminary data.</text>
</comment>
<dbReference type="CDD" id="cd18037">
    <property type="entry name" value="DEXSc_Pif1_like"/>
    <property type="match status" value="1"/>
</dbReference>
<evidence type="ECO:0000256" key="1">
    <source>
        <dbReference type="ARBA" id="ARBA00001946"/>
    </source>
</evidence>
<dbReference type="InterPro" id="IPR027417">
    <property type="entry name" value="P-loop_NTPase"/>
</dbReference>
<dbReference type="CDD" id="cd18809">
    <property type="entry name" value="SF1_C_RecD"/>
    <property type="match status" value="1"/>
</dbReference>
<dbReference type="InterPro" id="IPR010285">
    <property type="entry name" value="DNA_helicase_pif1-like_DEAD"/>
</dbReference>
<evidence type="ECO:0000313" key="12">
    <source>
        <dbReference type="Proteomes" id="UP000186817"/>
    </source>
</evidence>
<keyword evidence="8" id="KW-0227">DNA damage</keyword>
<evidence type="ECO:0000256" key="7">
    <source>
        <dbReference type="ARBA" id="ARBA00022842"/>
    </source>
</evidence>
<keyword evidence="4" id="KW-0479">Metal-binding</keyword>
<keyword evidence="8" id="KW-0547">Nucleotide-binding</keyword>
<dbReference type="GO" id="GO:0004523">
    <property type="term" value="F:RNA-DNA hybrid ribonuclease activity"/>
    <property type="evidence" value="ECO:0007669"/>
    <property type="project" value="UniProtKB-ARBA"/>
</dbReference>
<dbReference type="PANTHER" id="PTHR47642">
    <property type="entry name" value="ATP-DEPENDENT DNA HELICASE"/>
    <property type="match status" value="1"/>
</dbReference>
<evidence type="ECO:0000313" key="11">
    <source>
        <dbReference type="EMBL" id="OLQ09446.1"/>
    </source>
</evidence>
<dbReference type="SUPFAM" id="SSF52540">
    <property type="entry name" value="P-loop containing nucleoside triphosphate hydrolases"/>
    <property type="match status" value="2"/>
</dbReference>
<dbReference type="FunFam" id="3.40.970.10:FF:000001">
    <property type="entry name" value="Ribonuclease H1"/>
    <property type="match status" value="1"/>
</dbReference>
<dbReference type="Gene3D" id="3.40.970.10">
    <property type="entry name" value="Ribonuclease H1, N-terminal domain"/>
    <property type="match status" value="1"/>
</dbReference>
<keyword evidence="8" id="KW-0067">ATP-binding</keyword>
<keyword evidence="3" id="KW-0540">Nuclease</keyword>
<accession>A0A1Q9EPT7</accession>
<organism evidence="11 12">
    <name type="scientific">Symbiodinium microadriaticum</name>
    <name type="common">Dinoflagellate</name>
    <name type="synonym">Zooxanthella microadriatica</name>
    <dbReference type="NCBI Taxonomy" id="2951"/>
    <lineage>
        <taxon>Eukaryota</taxon>
        <taxon>Sar</taxon>
        <taxon>Alveolata</taxon>
        <taxon>Dinophyceae</taxon>
        <taxon>Suessiales</taxon>
        <taxon>Symbiodiniaceae</taxon>
        <taxon>Symbiodinium</taxon>
    </lineage>
</organism>
<feature type="region of interest" description="Disordered" evidence="9">
    <location>
        <begin position="442"/>
        <end position="467"/>
    </location>
</feature>
<proteinExistence type="inferred from homology"/>
<evidence type="ECO:0000259" key="10">
    <source>
        <dbReference type="SMART" id="SM00382"/>
    </source>
</evidence>
<reference evidence="11 12" key="1">
    <citation type="submission" date="2016-02" db="EMBL/GenBank/DDBJ databases">
        <title>Genome analysis of coral dinoflagellate symbionts highlights evolutionary adaptations to a symbiotic lifestyle.</title>
        <authorList>
            <person name="Aranda M."/>
            <person name="Li Y."/>
            <person name="Liew Y.J."/>
            <person name="Baumgarten S."/>
            <person name="Simakov O."/>
            <person name="Wilson M."/>
            <person name="Piel J."/>
            <person name="Ashoor H."/>
            <person name="Bougouffa S."/>
            <person name="Bajic V.B."/>
            <person name="Ryu T."/>
            <person name="Ravasi T."/>
            <person name="Bayer T."/>
            <person name="Micklem G."/>
            <person name="Kim H."/>
            <person name="Bhak J."/>
            <person name="Lajeunesse T.C."/>
            <person name="Voolstra C.R."/>
        </authorList>
    </citation>
    <scope>NUCLEOTIDE SEQUENCE [LARGE SCALE GENOMIC DNA]</scope>
    <source>
        <strain evidence="11 12">CCMP2467</strain>
    </source>
</reference>
<dbReference type="InterPro" id="IPR009027">
    <property type="entry name" value="Ribosomal_bL9/RNase_H1_N"/>
</dbReference>
<evidence type="ECO:0000256" key="8">
    <source>
        <dbReference type="RuleBase" id="RU363044"/>
    </source>
</evidence>
<name>A0A1Q9EPT7_SYMMI</name>
<comment type="similarity">
    <text evidence="8">Belongs to the helicase family.</text>
</comment>
<dbReference type="GO" id="GO:0043139">
    <property type="term" value="F:5'-3' DNA helicase activity"/>
    <property type="evidence" value="ECO:0007669"/>
    <property type="project" value="UniProtKB-EC"/>
</dbReference>
<keyword evidence="12" id="KW-1185">Reference proteome</keyword>
<keyword evidence="7" id="KW-0460">Magnesium</keyword>
<dbReference type="GO" id="GO:0000723">
    <property type="term" value="P:telomere maintenance"/>
    <property type="evidence" value="ECO:0007669"/>
    <property type="project" value="InterPro"/>
</dbReference>
<keyword evidence="8" id="KW-0233">DNA recombination</keyword>
<evidence type="ECO:0000256" key="2">
    <source>
        <dbReference type="ARBA" id="ARBA00005300"/>
    </source>
</evidence>
<keyword evidence="6 8" id="KW-0378">Hydrolase</keyword>
<gene>
    <name evidence="11" type="primary">pif1</name>
    <name evidence="11" type="ORF">AK812_SmicGene6969</name>
</gene>
<dbReference type="GO" id="GO:0046872">
    <property type="term" value="F:metal ion binding"/>
    <property type="evidence" value="ECO:0007669"/>
    <property type="project" value="UniProtKB-KW"/>
</dbReference>
<dbReference type="EMBL" id="LSRX01000097">
    <property type="protein sequence ID" value="OLQ09446.1"/>
    <property type="molecule type" value="Genomic_DNA"/>
</dbReference>
<dbReference type="AlphaFoldDB" id="A0A1Q9EPT7"/>
<evidence type="ECO:0000256" key="5">
    <source>
        <dbReference type="ARBA" id="ARBA00022759"/>
    </source>
</evidence>
<feature type="domain" description="AAA+ ATPase" evidence="10">
    <location>
        <begin position="491"/>
        <end position="671"/>
    </location>
</feature>
<evidence type="ECO:0000256" key="9">
    <source>
        <dbReference type="SAM" id="MobiDB-lite"/>
    </source>
</evidence>
<dbReference type="SUPFAM" id="SSF55658">
    <property type="entry name" value="L9 N-domain-like"/>
    <property type="match status" value="1"/>
</dbReference>
<dbReference type="InterPro" id="IPR003593">
    <property type="entry name" value="AAA+_ATPase"/>
</dbReference>
<dbReference type="Gene3D" id="3.40.50.300">
    <property type="entry name" value="P-loop containing nucleotide triphosphate hydrolases"/>
    <property type="match status" value="1"/>
</dbReference>
<dbReference type="GO" id="GO:0006310">
    <property type="term" value="P:DNA recombination"/>
    <property type="evidence" value="ECO:0007669"/>
    <property type="project" value="UniProtKB-KW"/>
</dbReference>
<protein>
    <recommendedName>
        <fullName evidence="8">ATP-dependent DNA helicase</fullName>
        <ecNumber evidence="8">5.6.2.3</ecNumber>
    </recommendedName>
</protein>
<dbReference type="SMART" id="SM00382">
    <property type="entry name" value="AAA"/>
    <property type="match status" value="1"/>
</dbReference>
<keyword evidence="5" id="KW-0255">Endonuclease</keyword>